<dbReference type="InterPro" id="IPR002401">
    <property type="entry name" value="Cyt_P450_E_grp-I"/>
</dbReference>
<dbReference type="EMBL" id="AMGW01000002">
    <property type="protein sequence ID" value="EXJ61603.1"/>
    <property type="molecule type" value="Genomic_DNA"/>
</dbReference>
<dbReference type="InterPro" id="IPR017972">
    <property type="entry name" value="Cyt_P450_CS"/>
</dbReference>
<comment type="cofactor">
    <cofactor evidence="1 8">
        <name>heme</name>
        <dbReference type="ChEBI" id="CHEBI:30413"/>
    </cofactor>
</comment>
<dbReference type="GO" id="GO:0016705">
    <property type="term" value="F:oxidoreductase activity, acting on paired donors, with incorporation or reduction of molecular oxygen"/>
    <property type="evidence" value="ECO:0007669"/>
    <property type="project" value="InterPro"/>
</dbReference>
<organism evidence="11 12">
    <name type="scientific">Cladophialophora yegresii CBS 114405</name>
    <dbReference type="NCBI Taxonomy" id="1182544"/>
    <lineage>
        <taxon>Eukaryota</taxon>
        <taxon>Fungi</taxon>
        <taxon>Dikarya</taxon>
        <taxon>Ascomycota</taxon>
        <taxon>Pezizomycotina</taxon>
        <taxon>Eurotiomycetes</taxon>
        <taxon>Chaetothyriomycetidae</taxon>
        <taxon>Chaetothyriales</taxon>
        <taxon>Herpotrichiellaceae</taxon>
        <taxon>Cladophialophora</taxon>
    </lineage>
</organism>
<feature type="transmembrane region" description="Helical" evidence="10">
    <location>
        <begin position="20"/>
        <end position="42"/>
    </location>
</feature>
<dbReference type="InterPro" id="IPR050121">
    <property type="entry name" value="Cytochrome_P450_monoxygenase"/>
</dbReference>
<evidence type="ECO:0000256" key="6">
    <source>
        <dbReference type="ARBA" id="ARBA00023004"/>
    </source>
</evidence>
<name>W9W0Y1_9EURO</name>
<sequence length="540" mass="61619">MDSRNATATDVAATWHYASLAFWYSVYAASAIVGFSILKLIYNISPFHPLSKYPGPLLWRATRLTASWHQARGDLYKCIDAIHSKYGPTVRIAPDELSFTNPEAWSQIYNTRPQLQKTEFHFGRADERKLPESLIMANDAEHARLRRLANPAFLTAGILEVEPVMQYYADLLCNQLLHEVSHARSQPQDMVQWFLWTLNDVIGKLALDQEFDCLKLRRMHPWPKFLLRGLKNIAIFNQFRRFGITEKMLVPLMSKKQLEARDNFFNEAVSAVDRRLAREKSEKAGDGEKKTPDIVGLMLREMKDGNRLTEKEVTANSILIVGGGAETTSSCLSGTFYHLLKTPRVLKKLQQEIRSGFACPKEITIRATSNLPYLKATVEESLRIFPIASYITPRTTPKGGHMITGDHVPGGTYVSMGQWHMGRSGQLFDNPKEFRPERWLDELDVKGPANLRPDEILKPFSLGPRNCIGKQRVRPALIQCGFADELSRLALTEARLVIAKLLWHFDMELDGDHSTWVEDARFYVLWELQPLNVKLTPVRR</sequence>
<evidence type="ECO:0008006" key="13">
    <source>
        <dbReference type="Google" id="ProtNLM"/>
    </source>
</evidence>
<dbReference type="GeneID" id="19176642"/>
<dbReference type="GO" id="GO:0005506">
    <property type="term" value="F:iron ion binding"/>
    <property type="evidence" value="ECO:0007669"/>
    <property type="project" value="InterPro"/>
</dbReference>
<dbReference type="PANTHER" id="PTHR24305:SF230">
    <property type="entry name" value="P450, PUTATIVE (EUROFUNG)-RELATED"/>
    <property type="match status" value="1"/>
</dbReference>
<keyword evidence="10" id="KW-1133">Transmembrane helix</keyword>
<dbReference type="InterPro" id="IPR036396">
    <property type="entry name" value="Cyt_P450_sf"/>
</dbReference>
<dbReference type="AlphaFoldDB" id="W9W0Y1"/>
<dbReference type="PANTHER" id="PTHR24305">
    <property type="entry name" value="CYTOCHROME P450"/>
    <property type="match status" value="1"/>
</dbReference>
<evidence type="ECO:0000256" key="10">
    <source>
        <dbReference type="SAM" id="Phobius"/>
    </source>
</evidence>
<dbReference type="PRINTS" id="PR00385">
    <property type="entry name" value="P450"/>
</dbReference>
<keyword evidence="7 9" id="KW-0503">Monooxygenase</keyword>
<dbReference type="SUPFAM" id="SSF48264">
    <property type="entry name" value="Cytochrome P450"/>
    <property type="match status" value="1"/>
</dbReference>
<dbReference type="VEuPathDB" id="FungiDB:A1O7_02031"/>
<keyword evidence="5 9" id="KW-0560">Oxidoreductase</keyword>
<dbReference type="PRINTS" id="PR00463">
    <property type="entry name" value="EP450I"/>
</dbReference>
<accession>W9W0Y1</accession>
<dbReference type="HOGENOM" id="CLU_001570_14_11_1"/>
<feature type="binding site" description="axial binding residue" evidence="8">
    <location>
        <position position="467"/>
    </location>
    <ligand>
        <name>heme</name>
        <dbReference type="ChEBI" id="CHEBI:30413"/>
    </ligand>
    <ligandPart>
        <name>Fe</name>
        <dbReference type="ChEBI" id="CHEBI:18248"/>
    </ligandPart>
</feature>
<evidence type="ECO:0000313" key="12">
    <source>
        <dbReference type="Proteomes" id="UP000019473"/>
    </source>
</evidence>
<dbReference type="Gene3D" id="1.10.630.10">
    <property type="entry name" value="Cytochrome P450"/>
    <property type="match status" value="1"/>
</dbReference>
<evidence type="ECO:0000256" key="8">
    <source>
        <dbReference type="PIRSR" id="PIRSR602401-1"/>
    </source>
</evidence>
<evidence type="ECO:0000256" key="3">
    <source>
        <dbReference type="ARBA" id="ARBA00022617"/>
    </source>
</evidence>
<dbReference type="Pfam" id="PF00067">
    <property type="entry name" value="p450"/>
    <property type="match status" value="1"/>
</dbReference>
<dbReference type="PROSITE" id="PS00086">
    <property type="entry name" value="CYTOCHROME_P450"/>
    <property type="match status" value="1"/>
</dbReference>
<evidence type="ECO:0000256" key="5">
    <source>
        <dbReference type="ARBA" id="ARBA00023002"/>
    </source>
</evidence>
<evidence type="ECO:0000256" key="2">
    <source>
        <dbReference type="ARBA" id="ARBA00010617"/>
    </source>
</evidence>
<gene>
    <name evidence="11" type="ORF">A1O7_02031</name>
</gene>
<proteinExistence type="inferred from homology"/>
<keyword evidence="10" id="KW-0472">Membrane</keyword>
<dbReference type="OrthoDB" id="1470350at2759"/>
<comment type="similarity">
    <text evidence="2 9">Belongs to the cytochrome P450 family.</text>
</comment>
<dbReference type="eggNOG" id="KOG0158">
    <property type="taxonomic scope" value="Eukaryota"/>
</dbReference>
<keyword evidence="12" id="KW-1185">Reference proteome</keyword>
<evidence type="ECO:0000256" key="7">
    <source>
        <dbReference type="ARBA" id="ARBA00023033"/>
    </source>
</evidence>
<dbReference type="RefSeq" id="XP_007754257.1">
    <property type="nucleotide sequence ID" value="XM_007756067.1"/>
</dbReference>
<evidence type="ECO:0000256" key="1">
    <source>
        <dbReference type="ARBA" id="ARBA00001971"/>
    </source>
</evidence>
<comment type="caution">
    <text evidence="11">The sequence shown here is derived from an EMBL/GenBank/DDBJ whole genome shotgun (WGS) entry which is preliminary data.</text>
</comment>
<keyword evidence="10" id="KW-0812">Transmembrane</keyword>
<evidence type="ECO:0000256" key="9">
    <source>
        <dbReference type="RuleBase" id="RU000461"/>
    </source>
</evidence>
<dbReference type="InterPro" id="IPR001128">
    <property type="entry name" value="Cyt_P450"/>
</dbReference>
<evidence type="ECO:0000313" key="11">
    <source>
        <dbReference type="EMBL" id="EXJ61603.1"/>
    </source>
</evidence>
<evidence type="ECO:0000256" key="4">
    <source>
        <dbReference type="ARBA" id="ARBA00022723"/>
    </source>
</evidence>
<dbReference type="CDD" id="cd11058">
    <property type="entry name" value="CYP60B-like"/>
    <property type="match status" value="1"/>
</dbReference>
<keyword evidence="3 8" id="KW-0349">Heme</keyword>
<dbReference type="STRING" id="1182544.W9W0Y1"/>
<dbReference type="Proteomes" id="UP000019473">
    <property type="component" value="Unassembled WGS sequence"/>
</dbReference>
<keyword evidence="6 8" id="KW-0408">Iron</keyword>
<protein>
    <recommendedName>
        <fullName evidence="13">Cytochrome P450 oxidoreductase</fullName>
    </recommendedName>
</protein>
<reference evidence="11 12" key="1">
    <citation type="submission" date="2013-03" db="EMBL/GenBank/DDBJ databases">
        <title>The Genome Sequence of Cladophialophora yegresii CBS 114405.</title>
        <authorList>
            <consortium name="The Broad Institute Genomics Platform"/>
            <person name="Cuomo C."/>
            <person name="de Hoog S."/>
            <person name="Gorbushina A."/>
            <person name="Walker B."/>
            <person name="Young S.K."/>
            <person name="Zeng Q."/>
            <person name="Gargeya S."/>
            <person name="Fitzgerald M."/>
            <person name="Haas B."/>
            <person name="Abouelleil A."/>
            <person name="Allen A.W."/>
            <person name="Alvarado L."/>
            <person name="Arachchi H.M."/>
            <person name="Berlin A.M."/>
            <person name="Chapman S.B."/>
            <person name="Gainer-Dewar J."/>
            <person name="Goldberg J."/>
            <person name="Griggs A."/>
            <person name="Gujja S."/>
            <person name="Hansen M."/>
            <person name="Howarth C."/>
            <person name="Imamovic A."/>
            <person name="Ireland A."/>
            <person name="Larimer J."/>
            <person name="McCowan C."/>
            <person name="Murphy C."/>
            <person name="Pearson M."/>
            <person name="Poon T.W."/>
            <person name="Priest M."/>
            <person name="Roberts A."/>
            <person name="Saif S."/>
            <person name="Shea T."/>
            <person name="Sisk P."/>
            <person name="Sykes S."/>
            <person name="Wortman J."/>
            <person name="Nusbaum C."/>
            <person name="Birren B."/>
        </authorList>
    </citation>
    <scope>NUCLEOTIDE SEQUENCE [LARGE SCALE GENOMIC DNA]</scope>
    <source>
        <strain evidence="11 12">CBS 114405</strain>
    </source>
</reference>
<keyword evidence="4 8" id="KW-0479">Metal-binding</keyword>
<dbReference type="GO" id="GO:0004497">
    <property type="term" value="F:monooxygenase activity"/>
    <property type="evidence" value="ECO:0007669"/>
    <property type="project" value="UniProtKB-KW"/>
</dbReference>
<dbReference type="GO" id="GO:0020037">
    <property type="term" value="F:heme binding"/>
    <property type="evidence" value="ECO:0007669"/>
    <property type="project" value="InterPro"/>
</dbReference>